<dbReference type="SUPFAM" id="SSF51445">
    <property type="entry name" value="(Trans)glycosidases"/>
    <property type="match status" value="1"/>
</dbReference>
<dbReference type="AlphaFoldDB" id="A0A9D5M1W7"/>
<dbReference type="InterPro" id="IPR032311">
    <property type="entry name" value="DUF4982"/>
</dbReference>
<dbReference type="GO" id="GO:0004553">
    <property type="term" value="F:hydrolase activity, hydrolyzing O-glycosyl compounds"/>
    <property type="evidence" value="ECO:0007669"/>
    <property type="project" value="InterPro"/>
</dbReference>
<dbReference type="Pfam" id="PF18565">
    <property type="entry name" value="Glyco_hydro2_C5"/>
    <property type="match status" value="1"/>
</dbReference>
<dbReference type="InterPro" id="IPR036156">
    <property type="entry name" value="Beta-gal/glucu_dom_sf"/>
</dbReference>
<dbReference type="Proteomes" id="UP000806542">
    <property type="component" value="Unassembled WGS sequence"/>
</dbReference>
<dbReference type="Pfam" id="PF00703">
    <property type="entry name" value="Glyco_hydro_2"/>
    <property type="match status" value="1"/>
</dbReference>
<feature type="domain" description="Glycoside hydrolase family 2 immunoglobulin-like beta-sandwich" evidence="4">
    <location>
        <begin position="165"/>
        <end position="264"/>
    </location>
</feature>
<evidence type="ECO:0000259" key="4">
    <source>
        <dbReference type="Pfam" id="PF00703"/>
    </source>
</evidence>
<dbReference type="Gene3D" id="2.60.40.10">
    <property type="entry name" value="Immunoglobulins"/>
    <property type="match status" value="3"/>
</dbReference>
<dbReference type="InterPro" id="IPR013783">
    <property type="entry name" value="Ig-like_fold"/>
</dbReference>
<dbReference type="PANTHER" id="PTHR42732">
    <property type="entry name" value="BETA-GALACTOSIDASE"/>
    <property type="match status" value="1"/>
</dbReference>
<dbReference type="SUPFAM" id="SSF49303">
    <property type="entry name" value="beta-Galactosidase/glucuronidase domain"/>
    <property type="match status" value="1"/>
</dbReference>
<dbReference type="EMBL" id="JADCKB010000019">
    <property type="protein sequence ID" value="MBE5040626.1"/>
    <property type="molecule type" value="Genomic_DNA"/>
</dbReference>
<accession>A0A9D5M1W7</accession>
<comment type="similarity">
    <text evidence="1">Belongs to the glycosyl hydrolase 2 family.</text>
</comment>
<dbReference type="Gene3D" id="2.60.120.260">
    <property type="entry name" value="Galactose-binding domain-like"/>
    <property type="match status" value="1"/>
</dbReference>
<dbReference type="Gene3D" id="3.20.20.80">
    <property type="entry name" value="Glycosidases"/>
    <property type="match status" value="1"/>
</dbReference>
<protein>
    <submittedName>
        <fullName evidence="9">DUF4982 domain-containing protein</fullName>
    </submittedName>
</protein>
<feature type="domain" description="Glycosyl hydrolases family 2 sugar binding" evidence="6">
    <location>
        <begin position="38"/>
        <end position="140"/>
    </location>
</feature>
<dbReference type="GO" id="GO:0005975">
    <property type="term" value="P:carbohydrate metabolic process"/>
    <property type="evidence" value="ECO:0007669"/>
    <property type="project" value="InterPro"/>
</dbReference>
<organism evidence="9 10">
    <name type="scientific">Ructibacterium gallinarum</name>
    <dbReference type="NCBI Taxonomy" id="2779355"/>
    <lineage>
        <taxon>Bacteria</taxon>
        <taxon>Bacillati</taxon>
        <taxon>Bacillota</taxon>
        <taxon>Clostridia</taxon>
        <taxon>Eubacteriales</taxon>
        <taxon>Oscillospiraceae</taxon>
        <taxon>Ructibacterium</taxon>
    </lineage>
</organism>
<dbReference type="InterPro" id="IPR006103">
    <property type="entry name" value="Glyco_hydro_2_cat"/>
</dbReference>
<dbReference type="InterPro" id="IPR006102">
    <property type="entry name" value="Ig-like_GH2"/>
</dbReference>
<reference evidence="9" key="1">
    <citation type="submission" date="2020-10" db="EMBL/GenBank/DDBJ databases">
        <title>ChiBAC.</title>
        <authorList>
            <person name="Zenner C."/>
            <person name="Hitch T.C.A."/>
            <person name="Clavel T."/>
        </authorList>
    </citation>
    <scope>NUCLEOTIDE SEQUENCE</scope>
    <source>
        <strain evidence="9">DSM 107454</strain>
    </source>
</reference>
<dbReference type="RefSeq" id="WP_226393180.1">
    <property type="nucleotide sequence ID" value="NZ_JADCKB010000019.1"/>
</dbReference>
<feature type="domain" description="DUF4982" evidence="7">
    <location>
        <begin position="574"/>
        <end position="602"/>
    </location>
</feature>
<proteinExistence type="inferred from homology"/>
<dbReference type="PANTHER" id="PTHR42732:SF1">
    <property type="entry name" value="BETA-MANNOSIDASE"/>
    <property type="match status" value="1"/>
</dbReference>
<feature type="domain" description="Glycoside hydrolase family 2 catalytic" evidence="5">
    <location>
        <begin position="271"/>
        <end position="388"/>
    </location>
</feature>
<dbReference type="Pfam" id="PF16355">
    <property type="entry name" value="DUF4982"/>
    <property type="match status" value="1"/>
</dbReference>
<sequence>MKQKWNENWQFYKNEEWEEIILPHTPQIEPLDVGMHFQGVVRYRKKLEVCDTWVGKQIILELEAVMQAARVFINGQCIAEHKGGYLPVVCDVTKWVSFEGDNWVEVEADNRDDPDIPPGKPLARLDYGYFGGIYRNAWLMVQEPISFTHEILSSTCAGGGIFAVSDAVSEESARIKVFAEVQNLTHQEKEVWVTAKLQKDNWCAAAEKTKLTVMPGSQKTAEFVLDIKTPQLWSPDDPQLYTLQAETETDGGITDSRSFNIGIRSVRCSREEGFVLNGKPIVLRGANRHQQYPYLGYAASDQAQYRDAVKYKEGGFNFIRFAHYPQSPAFLEACDRLGILVMEPTPGWQWCQEGVFKDRVKENVRDMIRRDRNHPCVVIWELSLNETGDTEGTIFDKWSGATDDFYCEIKETAKKEFPFGILTSGDTLGRRNPVKVGYDIPYSVFDAAKMSGTLPVPNRPGMVREYGDFEFGGNYSTTRQSRKDGQFAMLLSAWNFQWSHNRNRGCDWCLGDAVWVGADYNRGYFPEYPICTCGVMDLFRLPKFSYFFYRSQQSQTPMVYIANYWLDAASASKLVVYSNCDEVELRINGKSIVRQKPDHGPDTSYQVNHVYADPNYWQHQTEIQQAQNRKEDLQDAPKSFAEGKMFDGGNCLHLEHPPFTFENVPFEPGTVEAVGWIAGEEKACFVRKTPGEPAMLKLCIDDAGIKLFNDGSDFVFVHALVCDQEGTVVPEADNPIHFTVENGCVVGALSEAAGGIASAMIKALPHAGEVGIKVSAEGLQGDECTVCWEE</sequence>
<dbReference type="Pfam" id="PF02836">
    <property type="entry name" value="Glyco_hydro_2_C"/>
    <property type="match status" value="1"/>
</dbReference>
<evidence type="ECO:0000313" key="9">
    <source>
        <dbReference type="EMBL" id="MBE5040626.1"/>
    </source>
</evidence>
<dbReference type="InterPro" id="IPR051913">
    <property type="entry name" value="GH2_Domain-Containing"/>
</dbReference>
<evidence type="ECO:0000256" key="1">
    <source>
        <dbReference type="ARBA" id="ARBA00007401"/>
    </source>
</evidence>
<evidence type="ECO:0000313" key="10">
    <source>
        <dbReference type="Proteomes" id="UP000806542"/>
    </source>
</evidence>
<dbReference type="InterPro" id="IPR006104">
    <property type="entry name" value="Glyco_hydro_2_N"/>
</dbReference>
<keyword evidence="2" id="KW-0378">Hydrolase</keyword>
<evidence type="ECO:0000256" key="3">
    <source>
        <dbReference type="ARBA" id="ARBA00023295"/>
    </source>
</evidence>
<feature type="domain" description="Glycoside hydrolase family 2" evidence="8">
    <location>
        <begin position="707"/>
        <end position="783"/>
    </location>
</feature>
<dbReference type="SUPFAM" id="SSF49785">
    <property type="entry name" value="Galactose-binding domain-like"/>
    <property type="match status" value="1"/>
</dbReference>
<dbReference type="InterPro" id="IPR040605">
    <property type="entry name" value="Glyco_hydro2_dom5"/>
</dbReference>
<gene>
    <name evidence="9" type="ORF">INF28_09145</name>
</gene>
<evidence type="ECO:0000256" key="2">
    <source>
        <dbReference type="ARBA" id="ARBA00022801"/>
    </source>
</evidence>
<dbReference type="Pfam" id="PF02837">
    <property type="entry name" value="Glyco_hydro_2_N"/>
    <property type="match status" value="1"/>
</dbReference>
<evidence type="ECO:0000259" key="6">
    <source>
        <dbReference type="Pfam" id="PF02837"/>
    </source>
</evidence>
<dbReference type="PRINTS" id="PR00132">
    <property type="entry name" value="GLHYDRLASE2"/>
</dbReference>
<dbReference type="InterPro" id="IPR008979">
    <property type="entry name" value="Galactose-bd-like_sf"/>
</dbReference>
<evidence type="ECO:0000259" key="8">
    <source>
        <dbReference type="Pfam" id="PF18565"/>
    </source>
</evidence>
<dbReference type="InterPro" id="IPR006101">
    <property type="entry name" value="Glyco_hydro_2"/>
</dbReference>
<evidence type="ECO:0000259" key="7">
    <source>
        <dbReference type="Pfam" id="PF16355"/>
    </source>
</evidence>
<keyword evidence="3" id="KW-0326">Glycosidase</keyword>
<dbReference type="InterPro" id="IPR017853">
    <property type="entry name" value="GH"/>
</dbReference>
<keyword evidence="10" id="KW-1185">Reference proteome</keyword>
<evidence type="ECO:0000259" key="5">
    <source>
        <dbReference type="Pfam" id="PF02836"/>
    </source>
</evidence>
<comment type="caution">
    <text evidence="9">The sequence shown here is derived from an EMBL/GenBank/DDBJ whole genome shotgun (WGS) entry which is preliminary data.</text>
</comment>
<name>A0A9D5M1W7_9FIRM</name>